<dbReference type="SUPFAM" id="SSF52540">
    <property type="entry name" value="P-loop containing nucleoside triphosphate hydrolases"/>
    <property type="match status" value="1"/>
</dbReference>
<evidence type="ECO:0000256" key="4">
    <source>
        <dbReference type="ARBA" id="ARBA00022840"/>
    </source>
</evidence>
<dbReference type="SMART" id="SM00382">
    <property type="entry name" value="AAA"/>
    <property type="match status" value="1"/>
</dbReference>
<dbReference type="Pfam" id="PF00005">
    <property type="entry name" value="ABC_tran"/>
    <property type="match status" value="1"/>
</dbReference>
<keyword evidence="2" id="KW-0813">Transport</keyword>
<keyword evidence="7" id="KW-1185">Reference proteome</keyword>
<dbReference type="STRING" id="208480.SAMN02910418_01733"/>
<evidence type="ECO:0000256" key="2">
    <source>
        <dbReference type="ARBA" id="ARBA00022448"/>
    </source>
</evidence>
<dbReference type="PANTHER" id="PTHR43335:SF4">
    <property type="entry name" value="ABC TRANSPORTER, ATP-BINDING PROTEIN"/>
    <property type="match status" value="1"/>
</dbReference>
<keyword evidence="3" id="KW-0547">Nucleotide-binding</keyword>
<keyword evidence="4" id="KW-0067">ATP-binding</keyword>
<dbReference type="GO" id="GO:0005524">
    <property type="term" value="F:ATP binding"/>
    <property type="evidence" value="ECO:0007669"/>
    <property type="project" value="UniProtKB-KW"/>
</dbReference>
<reference evidence="7" key="1">
    <citation type="submission" date="2016-12" db="EMBL/GenBank/DDBJ databases">
        <authorList>
            <person name="Meng X."/>
        </authorList>
    </citation>
    <scope>NUCLEOTIDE SEQUENCE [LARGE SCALE GENOMIC DNA]</scope>
    <source>
        <strain evidence="7">DSM 19116</strain>
    </source>
</reference>
<evidence type="ECO:0000313" key="7">
    <source>
        <dbReference type="Proteomes" id="UP000185628"/>
    </source>
</evidence>
<sequence>MSDLALSATGLTKRYGEHTALDGLNMSVPRGAIYGFIGSNGAGKTTTLRIALSLAAATSGTITVLGIERGTLPAPAVRGVSYLPDVPGLYPWLTAPEALRLAGDISGTPRDVTDARIPALLSTAGLARVRGRVGGFSRGMTQRLGIATALISAPELLILDEPTSALDPLGRADVLALLASLRGKTTVLFSSHLLADVERVCTHVGMIHNGAMIAEGPIADVLARGSATGEYEVRLRLPGPESEGAIRDALAAQGADIVSAGAVGASLQDVYVELTRGGAA</sequence>
<dbReference type="InterPro" id="IPR027417">
    <property type="entry name" value="P-loop_NTPase"/>
</dbReference>
<gene>
    <name evidence="6" type="ORF">BSZ39_03495</name>
</gene>
<comment type="similarity">
    <text evidence="1">Belongs to the ABC transporter superfamily.</text>
</comment>
<dbReference type="InterPro" id="IPR003593">
    <property type="entry name" value="AAA+_ATPase"/>
</dbReference>
<dbReference type="Proteomes" id="UP000185628">
    <property type="component" value="Unassembled WGS sequence"/>
</dbReference>
<evidence type="ECO:0000256" key="3">
    <source>
        <dbReference type="ARBA" id="ARBA00022741"/>
    </source>
</evidence>
<accession>A0A1Q5Q4A8</accession>
<evidence type="ECO:0000313" key="6">
    <source>
        <dbReference type="EMBL" id="OKL54532.1"/>
    </source>
</evidence>
<dbReference type="PANTHER" id="PTHR43335">
    <property type="entry name" value="ABC TRANSPORTER, ATP-BINDING PROTEIN"/>
    <property type="match status" value="1"/>
</dbReference>
<dbReference type="Gene3D" id="3.40.50.300">
    <property type="entry name" value="P-loop containing nucleotide triphosphate hydrolases"/>
    <property type="match status" value="1"/>
</dbReference>
<dbReference type="InterPro" id="IPR003439">
    <property type="entry name" value="ABC_transporter-like_ATP-bd"/>
</dbReference>
<evidence type="ECO:0000259" key="5">
    <source>
        <dbReference type="PROSITE" id="PS50893"/>
    </source>
</evidence>
<evidence type="ECO:0000256" key="1">
    <source>
        <dbReference type="ARBA" id="ARBA00005417"/>
    </source>
</evidence>
<name>A0A1Q5Q4A8_9ACTO</name>
<feature type="domain" description="ABC transporter" evidence="5">
    <location>
        <begin position="6"/>
        <end position="234"/>
    </location>
</feature>
<organism evidence="6 7">
    <name type="scientific">Bowdeniella nasicola</name>
    <dbReference type="NCBI Taxonomy" id="208480"/>
    <lineage>
        <taxon>Bacteria</taxon>
        <taxon>Bacillati</taxon>
        <taxon>Actinomycetota</taxon>
        <taxon>Actinomycetes</taxon>
        <taxon>Actinomycetales</taxon>
        <taxon>Actinomycetaceae</taxon>
        <taxon>Bowdeniella</taxon>
    </lineage>
</organism>
<protein>
    <recommendedName>
        <fullName evidence="5">ABC transporter domain-containing protein</fullName>
    </recommendedName>
</protein>
<proteinExistence type="inferred from homology"/>
<dbReference type="PROSITE" id="PS50893">
    <property type="entry name" value="ABC_TRANSPORTER_2"/>
    <property type="match status" value="1"/>
</dbReference>
<dbReference type="RefSeq" id="WP_073716005.1">
    <property type="nucleotide sequence ID" value="NZ_MQVR01000013.1"/>
</dbReference>
<comment type="caution">
    <text evidence="6">The sequence shown here is derived from an EMBL/GenBank/DDBJ whole genome shotgun (WGS) entry which is preliminary data.</text>
</comment>
<dbReference type="OrthoDB" id="9804819at2"/>
<dbReference type="EMBL" id="MQVR01000013">
    <property type="protein sequence ID" value="OKL54532.1"/>
    <property type="molecule type" value="Genomic_DNA"/>
</dbReference>
<dbReference type="GO" id="GO:0016887">
    <property type="term" value="F:ATP hydrolysis activity"/>
    <property type="evidence" value="ECO:0007669"/>
    <property type="project" value="InterPro"/>
</dbReference>
<dbReference type="AlphaFoldDB" id="A0A1Q5Q4A8"/>